<evidence type="ECO:0000313" key="1">
    <source>
        <dbReference type="EMBL" id="UEX90339.1"/>
    </source>
</evidence>
<reference evidence="1 2" key="1">
    <citation type="journal article" date="2022" name="Pathogens">
        <title>Staphylococcus ratti sp. nov. Isolated from a Lab Rat.</title>
        <authorList>
            <person name="Kovarovic V."/>
            <person name="Sedlacek I."/>
            <person name="Petras P."/>
            <person name="Kralova S."/>
            <person name="Maslanova I."/>
            <person name="Svec P."/>
            <person name="Neumann-Schaal M."/>
            <person name="Botka T."/>
            <person name="Gelbicova T."/>
            <person name="Stankova E."/>
            <person name="Doskar J."/>
            <person name="Pantucek R."/>
        </authorList>
    </citation>
    <scope>NUCLEOTIDE SEQUENCE [LARGE SCALE GENOMIC DNA]</scope>
    <source>
        <strain evidence="1 2">CCM 9025</strain>
    </source>
</reference>
<keyword evidence="2" id="KW-1185">Reference proteome</keyword>
<organism evidence="1 2">
    <name type="scientific">Staphylococcus ratti</name>
    <dbReference type="NCBI Taxonomy" id="2892440"/>
    <lineage>
        <taxon>Bacteria</taxon>
        <taxon>Bacillati</taxon>
        <taxon>Bacillota</taxon>
        <taxon>Bacilli</taxon>
        <taxon>Bacillales</taxon>
        <taxon>Staphylococcaceae</taxon>
        <taxon>Staphylococcus</taxon>
    </lineage>
</organism>
<accession>A0ABY3PDD0</accession>
<gene>
    <name evidence="1" type="ORF">LN051_01320</name>
</gene>
<evidence type="ECO:0000313" key="2">
    <source>
        <dbReference type="Proteomes" id="UP001197626"/>
    </source>
</evidence>
<dbReference type="EMBL" id="CP086654">
    <property type="protein sequence ID" value="UEX90339.1"/>
    <property type="molecule type" value="Genomic_DNA"/>
</dbReference>
<dbReference type="Proteomes" id="UP001197626">
    <property type="component" value="Chromosome"/>
</dbReference>
<dbReference type="RefSeq" id="WP_229292835.1">
    <property type="nucleotide sequence ID" value="NZ_CP086654.1"/>
</dbReference>
<protein>
    <submittedName>
        <fullName evidence="1">Uncharacterized protein</fullName>
    </submittedName>
</protein>
<proteinExistence type="predicted"/>
<sequence>MNKSVYLLLFDTLSTIGSGVFTFTCSFYILQQTGSGVIFGVYLAM</sequence>
<name>A0ABY3PDD0_9STAP</name>